<feature type="transmembrane region" description="Helical" evidence="6">
    <location>
        <begin position="415"/>
        <end position="434"/>
    </location>
</feature>
<keyword evidence="4 6" id="KW-1133">Transmembrane helix</keyword>
<keyword evidence="5 6" id="KW-0472">Membrane</keyword>
<dbReference type="Pfam" id="PF02687">
    <property type="entry name" value="FtsX"/>
    <property type="match status" value="2"/>
</dbReference>
<evidence type="ECO:0000313" key="8">
    <source>
        <dbReference type="EMBL" id="MEY8000099.1"/>
    </source>
</evidence>
<evidence type="ECO:0000256" key="5">
    <source>
        <dbReference type="ARBA" id="ARBA00023136"/>
    </source>
</evidence>
<dbReference type="PANTHER" id="PTHR30287:SF1">
    <property type="entry name" value="INNER MEMBRANE PROTEIN"/>
    <property type="match status" value="1"/>
</dbReference>
<comment type="subcellular location">
    <subcellularLocation>
        <location evidence="1">Cell membrane</location>
        <topology evidence="1">Multi-pass membrane protein</topology>
    </subcellularLocation>
</comment>
<keyword evidence="2" id="KW-1003">Cell membrane</keyword>
<accession>A0ABV4BMT5</accession>
<reference evidence="8 9" key="1">
    <citation type="submission" date="2024-08" db="EMBL/GenBank/DDBJ databases">
        <title>Clostridium lapicellarii sp. nov., and Clostridium renhuaiense sp. nov., two species isolated from the mud in a fermentation cellar used for producing sauce-flavour Chinese liquors.</title>
        <authorList>
            <person name="Yang F."/>
            <person name="Wang H."/>
            <person name="Chen L.Q."/>
            <person name="Zhou N."/>
            <person name="Lu J.J."/>
            <person name="Pu X.X."/>
            <person name="Wan B."/>
            <person name="Wang L."/>
            <person name="Liu S.J."/>
        </authorList>
    </citation>
    <scope>NUCLEOTIDE SEQUENCE [LARGE SCALE GENOMIC DNA]</scope>
    <source>
        <strain evidence="8 9">MT-5</strain>
    </source>
</reference>
<evidence type="ECO:0000256" key="2">
    <source>
        <dbReference type="ARBA" id="ARBA00022475"/>
    </source>
</evidence>
<dbReference type="InterPro" id="IPR038766">
    <property type="entry name" value="Membrane_comp_ABC_pdt"/>
</dbReference>
<evidence type="ECO:0000256" key="1">
    <source>
        <dbReference type="ARBA" id="ARBA00004651"/>
    </source>
</evidence>
<dbReference type="PROSITE" id="PS51257">
    <property type="entry name" value="PROKAR_LIPOPROTEIN"/>
    <property type="match status" value="1"/>
</dbReference>
<feature type="domain" description="ABC3 transporter permease C-terminal" evidence="7">
    <location>
        <begin position="251"/>
        <end position="369"/>
    </location>
</feature>
<keyword evidence="3 6" id="KW-0812">Transmembrane</keyword>
<evidence type="ECO:0000256" key="3">
    <source>
        <dbReference type="ARBA" id="ARBA00022692"/>
    </source>
</evidence>
<gene>
    <name evidence="8" type="ORF">AB8U03_07785</name>
</gene>
<protein>
    <submittedName>
        <fullName evidence="8">ABC transporter permease</fullName>
    </submittedName>
</protein>
<feature type="transmembrane region" description="Helical" evidence="6">
    <location>
        <begin position="296"/>
        <end position="319"/>
    </location>
</feature>
<dbReference type="EMBL" id="JBGEWD010000006">
    <property type="protein sequence ID" value="MEY8000099.1"/>
    <property type="molecule type" value="Genomic_DNA"/>
</dbReference>
<keyword evidence="9" id="KW-1185">Reference proteome</keyword>
<proteinExistence type="predicted"/>
<feature type="domain" description="ABC3 transporter permease C-terminal" evidence="7">
    <location>
        <begin position="619"/>
        <end position="732"/>
    </location>
</feature>
<name>A0ABV4BMT5_9CLOT</name>
<organism evidence="8 9">
    <name type="scientific">Clostridium moutaii</name>
    <dbReference type="NCBI Taxonomy" id="3240932"/>
    <lineage>
        <taxon>Bacteria</taxon>
        <taxon>Bacillati</taxon>
        <taxon>Bacillota</taxon>
        <taxon>Clostridia</taxon>
        <taxon>Eubacteriales</taxon>
        <taxon>Clostridiaceae</taxon>
        <taxon>Clostridium</taxon>
    </lineage>
</organism>
<dbReference type="InterPro" id="IPR003838">
    <property type="entry name" value="ABC3_permease_C"/>
</dbReference>
<feature type="transmembrane region" description="Helical" evidence="6">
    <location>
        <begin position="339"/>
        <end position="363"/>
    </location>
</feature>
<dbReference type="Proteomes" id="UP001564657">
    <property type="component" value="Unassembled WGS sequence"/>
</dbReference>
<evidence type="ECO:0000256" key="6">
    <source>
        <dbReference type="SAM" id="Phobius"/>
    </source>
</evidence>
<comment type="caution">
    <text evidence="8">The sequence shown here is derived from an EMBL/GenBank/DDBJ whole genome shotgun (WGS) entry which is preliminary data.</text>
</comment>
<feature type="transmembrane region" description="Helical" evidence="6">
    <location>
        <begin position="620"/>
        <end position="640"/>
    </location>
</feature>
<feature type="transmembrane region" description="Helical" evidence="6">
    <location>
        <begin position="660"/>
        <end position="688"/>
    </location>
</feature>
<feature type="transmembrane region" description="Helical" evidence="6">
    <location>
        <begin position="252"/>
        <end position="272"/>
    </location>
</feature>
<sequence>MVINKKIKRTMLENKSQYMGSLLLIILSCLLFTMFNLLSSNISNISSSFEKNYNQEDANFTLNRKLNSINSLETKFNMNIEETRSVDYPVSSGNILRIFSQNTKINIPAIIEGKNLSGHDILIDPAYAKANKLKVNDHIKIYGKSFRVSGFMSLPNYIYPLKSESDLMNDPNSFGIGVIGKKDFNSFKSGNSFYSIKFNANKGSIDSRISQFKDYLRSKNIIILNWTNISENPRVTYVNAKLNSINRISSSMPVAILLLTCILTGTVMWRMLKRESIIIGTLYALGYNKAEIMKHYLIYPLSIALTGGLTGTALGILSSKPMINLMLDYFNMPMDSMDFTIKYIAISIILPVIFLGICSYFVIRNTLKYSPTQLMRDSYGRNKVSFIEKNLKLDRLKFSTKFKIREQLRNIPRSAFLLLGVILATMLLLFGFAAKSSIDYLMKDSFNQAFKYNYTYIFNSIQNGKPAAGEAFCEVPFNLKSNSKTNFTIYGIDSNSKYISLKDSSGSKLDTDKVIITRPLADKLGLKPDDTIRVVNKLDSKEYSIKINGIAETYLGQYIYIPIEKLDHMLGYPPHSYMGLWSKNKLKIPEDKLLATATTDDIKKSFDAIIQPLKVTIGSISAISFIIGLIVIYVVTSLIIEENKKNIGLLRILGYRKKEIYSLILNSSSLTVIAGYILGIPLILAFLHSLFNSVTKDMSISFPMTINYIYIISGFIVIYMTYELSKALSKKKINRISMIDSLKSENE</sequence>
<evidence type="ECO:0000313" key="9">
    <source>
        <dbReference type="Proteomes" id="UP001564657"/>
    </source>
</evidence>
<evidence type="ECO:0000256" key="4">
    <source>
        <dbReference type="ARBA" id="ARBA00022989"/>
    </source>
</evidence>
<dbReference type="RefSeq" id="WP_369703989.1">
    <property type="nucleotide sequence ID" value="NZ_JBGEWD010000006.1"/>
</dbReference>
<dbReference type="PANTHER" id="PTHR30287">
    <property type="entry name" value="MEMBRANE COMPONENT OF PREDICTED ABC SUPERFAMILY METABOLITE UPTAKE TRANSPORTER"/>
    <property type="match status" value="1"/>
</dbReference>
<feature type="transmembrane region" description="Helical" evidence="6">
    <location>
        <begin position="700"/>
        <end position="722"/>
    </location>
</feature>
<evidence type="ECO:0000259" key="7">
    <source>
        <dbReference type="Pfam" id="PF02687"/>
    </source>
</evidence>